<dbReference type="GeneID" id="23859333"/>
<reference evidence="3" key="1">
    <citation type="journal article" date="2010" name="PLoS Negl. Trop. Dis.">
        <title>The genome sequence of Trypanosoma brucei gambiense, causative agent of chronic human african trypanosomiasis.</title>
        <authorList>
            <person name="Jackson A.P."/>
            <person name="Sanders M."/>
            <person name="Berry A."/>
            <person name="McQuillan J."/>
            <person name="Aslett M.A."/>
            <person name="Quail M.A."/>
            <person name="Chukualim B."/>
            <person name="Capewell P."/>
            <person name="MacLeod A."/>
            <person name="Melville S.E."/>
            <person name="Gibson W."/>
            <person name="Barry J.D."/>
            <person name="Berriman M."/>
            <person name="Hertz-Fowler C."/>
        </authorList>
    </citation>
    <scope>NUCLEOTIDE SEQUENCE [LARGE SCALE GENOMIC DNA]</scope>
    <source>
        <strain evidence="3">MHOM/CI/86/DAL972</strain>
    </source>
</reference>
<dbReference type="RefSeq" id="XP_011772474.1">
    <property type="nucleotide sequence ID" value="XM_011774172.1"/>
</dbReference>
<sequence>MNGVFVSSGAGRCAQESDSEEVMIKCHFDVLLVIRFAIIYIYIYIYVCVCVCVHLSGWCDHYCLCICSVEAYSLSLSHGPHILLFPLETPAAYFVISRAFFSFSFFVVWSLHNRSLGTRAFRQLASRAESSVNEVLVVVVIIIVVIIVAIFFF</sequence>
<feature type="transmembrane region" description="Helical" evidence="1">
    <location>
        <begin position="91"/>
        <end position="111"/>
    </location>
</feature>
<proteinExistence type="predicted"/>
<evidence type="ECO:0000313" key="2">
    <source>
        <dbReference type="EMBL" id="CBH10184.1"/>
    </source>
</evidence>
<dbReference type="AlphaFoldDB" id="C9ZLH5"/>
<accession>C9ZLH5</accession>
<keyword evidence="1" id="KW-1133">Transmembrane helix</keyword>
<gene>
    <name evidence="2" type="ORF">TbgDal_III5260</name>
</gene>
<keyword evidence="1" id="KW-0472">Membrane</keyword>
<feature type="transmembrane region" description="Helical" evidence="1">
    <location>
        <begin position="32"/>
        <end position="55"/>
    </location>
</feature>
<organism evidence="2 3">
    <name type="scientific">Trypanosoma brucei gambiense (strain MHOM/CI/86/DAL972)</name>
    <dbReference type="NCBI Taxonomy" id="679716"/>
    <lineage>
        <taxon>Eukaryota</taxon>
        <taxon>Discoba</taxon>
        <taxon>Euglenozoa</taxon>
        <taxon>Kinetoplastea</taxon>
        <taxon>Metakinetoplastina</taxon>
        <taxon>Trypanosomatida</taxon>
        <taxon>Trypanosomatidae</taxon>
        <taxon>Trypanosoma</taxon>
    </lineage>
</organism>
<keyword evidence="1" id="KW-0812">Transmembrane</keyword>
<feature type="transmembrane region" description="Helical" evidence="1">
    <location>
        <begin position="62"/>
        <end position="85"/>
    </location>
</feature>
<evidence type="ECO:0000313" key="3">
    <source>
        <dbReference type="Proteomes" id="UP000002316"/>
    </source>
</evidence>
<feature type="transmembrane region" description="Helical" evidence="1">
    <location>
        <begin position="132"/>
        <end position="152"/>
    </location>
</feature>
<dbReference type="Proteomes" id="UP000002316">
    <property type="component" value="Chromosome 3"/>
</dbReference>
<dbReference type="EMBL" id="FN554966">
    <property type="protein sequence ID" value="CBH10184.1"/>
    <property type="molecule type" value="Genomic_DNA"/>
</dbReference>
<dbReference type="KEGG" id="tbg:TbgDal_III5260"/>
<evidence type="ECO:0000256" key="1">
    <source>
        <dbReference type="SAM" id="Phobius"/>
    </source>
</evidence>
<protein>
    <submittedName>
        <fullName evidence="2">Uncharacterized protein</fullName>
    </submittedName>
</protein>
<name>C9ZLH5_TRYB9</name>